<comment type="caution">
    <text evidence="1">The sequence shown here is derived from an EMBL/GenBank/DDBJ whole genome shotgun (WGS) entry which is preliminary data.</text>
</comment>
<sequence length="110" mass="11051">MAVLSLQSITAAGLAATYSTAAGGGDKIPLGASNIFLHVKNGGASPVTVTITTQSNQVKGLTLPDRIVTVANATDKFIGPIDSSLHADINQQASVGYSAVTSVTVAALRI</sequence>
<evidence type="ECO:0000313" key="1">
    <source>
        <dbReference type="EMBL" id="GAX57332.1"/>
    </source>
</evidence>
<protein>
    <submittedName>
        <fullName evidence="1">Uncharacterized protein</fullName>
    </submittedName>
</protein>
<dbReference type="AlphaFoldDB" id="A0A250VTH7"/>
<dbReference type="EMBL" id="BDQI01000034">
    <property type="protein sequence ID" value="GAX57332.1"/>
    <property type="molecule type" value="Genomic_DNA"/>
</dbReference>
<organism evidence="1 2">
    <name type="scientific">Streptomyces olivochromogenes</name>
    <dbReference type="NCBI Taxonomy" id="1963"/>
    <lineage>
        <taxon>Bacteria</taxon>
        <taxon>Bacillati</taxon>
        <taxon>Actinomycetota</taxon>
        <taxon>Actinomycetes</taxon>
        <taxon>Kitasatosporales</taxon>
        <taxon>Streptomycetaceae</taxon>
        <taxon>Streptomyces</taxon>
    </lineage>
</organism>
<dbReference type="RefSeq" id="WP_067382897.1">
    <property type="nucleotide sequence ID" value="NZ_BDQI01000034.1"/>
</dbReference>
<evidence type="ECO:0000313" key="2">
    <source>
        <dbReference type="Proteomes" id="UP000217446"/>
    </source>
</evidence>
<dbReference type="Proteomes" id="UP000217446">
    <property type="component" value="Unassembled WGS sequence"/>
</dbReference>
<reference evidence="2" key="1">
    <citation type="submission" date="2017-05" db="EMBL/GenBank/DDBJ databases">
        <title>Streptomyces olivochromogenes NBRC 3561 whole genome shotgun sequence.</title>
        <authorList>
            <person name="Dohra H."/>
            <person name="Kodani S."/>
        </authorList>
    </citation>
    <scope>NUCLEOTIDE SEQUENCE [LARGE SCALE GENOMIC DNA]</scope>
    <source>
        <strain evidence="2">NBRC 3561</strain>
    </source>
</reference>
<proteinExistence type="predicted"/>
<name>A0A250VTH7_STROL</name>
<dbReference type="STRING" id="1963.AQJ27_44820"/>
<accession>A0A250VTH7</accession>
<keyword evidence="2" id="KW-1185">Reference proteome</keyword>
<gene>
    <name evidence="1" type="ORF">SO3561_08902</name>
</gene>